<dbReference type="AlphaFoldDB" id="A0A9J6DNB4"/>
<reference evidence="1" key="2">
    <citation type="submission" date="2021-09" db="EMBL/GenBank/DDBJ databases">
        <authorList>
            <person name="Jia N."/>
            <person name="Wang J."/>
            <person name="Shi W."/>
            <person name="Du L."/>
            <person name="Sun Y."/>
            <person name="Zhan W."/>
            <person name="Jiang J."/>
            <person name="Wang Q."/>
            <person name="Zhang B."/>
            <person name="Ji P."/>
            <person name="Sakyi L.B."/>
            <person name="Cui X."/>
            <person name="Yuan T."/>
            <person name="Jiang B."/>
            <person name="Yang W."/>
            <person name="Lam T.T.-Y."/>
            <person name="Chang Q."/>
            <person name="Ding S."/>
            <person name="Wang X."/>
            <person name="Zhu J."/>
            <person name="Ruan X."/>
            <person name="Zhao L."/>
            <person name="Wei J."/>
            <person name="Que T."/>
            <person name="Du C."/>
            <person name="Cheng J."/>
            <person name="Dai P."/>
            <person name="Han X."/>
            <person name="Huang E."/>
            <person name="Gao Y."/>
            <person name="Liu J."/>
            <person name="Shao H."/>
            <person name="Ye R."/>
            <person name="Li L."/>
            <person name="Wei W."/>
            <person name="Wang X."/>
            <person name="Wang C."/>
            <person name="Huo Q."/>
            <person name="Li W."/>
            <person name="Guo W."/>
            <person name="Chen H."/>
            <person name="Chen S."/>
            <person name="Zhou L."/>
            <person name="Zhou L."/>
            <person name="Ni X."/>
            <person name="Tian J."/>
            <person name="Zhou Y."/>
            <person name="Sheng Y."/>
            <person name="Liu T."/>
            <person name="Pan Y."/>
            <person name="Xia L."/>
            <person name="Li J."/>
            <person name="Zhao F."/>
            <person name="Cao W."/>
        </authorList>
    </citation>
    <scope>NUCLEOTIDE SEQUENCE</scope>
    <source>
        <strain evidence="1">Rmic-2018</strain>
        <tissue evidence="1">Larvae</tissue>
    </source>
</reference>
<evidence type="ECO:0000313" key="1">
    <source>
        <dbReference type="EMBL" id="KAH8023400.1"/>
    </source>
</evidence>
<gene>
    <name evidence="1" type="ORF">HPB51_013445</name>
</gene>
<proteinExistence type="predicted"/>
<organism evidence="1 2">
    <name type="scientific">Rhipicephalus microplus</name>
    <name type="common">Cattle tick</name>
    <name type="synonym">Boophilus microplus</name>
    <dbReference type="NCBI Taxonomy" id="6941"/>
    <lineage>
        <taxon>Eukaryota</taxon>
        <taxon>Metazoa</taxon>
        <taxon>Ecdysozoa</taxon>
        <taxon>Arthropoda</taxon>
        <taxon>Chelicerata</taxon>
        <taxon>Arachnida</taxon>
        <taxon>Acari</taxon>
        <taxon>Parasitiformes</taxon>
        <taxon>Ixodida</taxon>
        <taxon>Ixodoidea</taxon>
        <taxon>Ixodidae</taxon>
        <taxon>Rhipicephalinae</taxon>
        <taxon>Rhipicephalus</taxon>
        <taxon>Boophilus</taxon>
    </lineage>
</organism>
<name>A0A9J6DNB4_RHIMP</name>
<keyword evidence="2" id="KW-1185">Reference proteome</keyword>
<dbReference type="EMBL" id="JABSTU010000008">
    <property type="protein sequence ID" value="KAH8023400.1"/>
    <property type="molecule type" value="Genomic_DNA"/>
</dbReference>
<accession>A0A9J6DNB4</accession>
<reference evidence="1" key="1">
    <citation type="journal article" date="2020" name="Cell">
        <title>Large-Scale Comparative Analyses of Tick Genomes Elucidate Their Genetic Diversity and Vector Capacities.</title>
        <authorList>
            <consortium name="Tick Genome and Microbiome Consortium (TIGMIC)"/>
            <person name="Jia N."/>
            <person name="Wang J."/>
            <person name="Shi W."/>
            <person name="Du L."/>
            <person name="Sun Y."/>
            <person name="Zhan W."/>
            <person name="Jiang J.F."/>
            <person name="Wang Q."/>
            <person name="Zhang B."/>
            <person name="Ji P."/>
            <person name="Bell-Sakyi L."/>
            <person name="Cui X.M."/>
            <person name="Yuan T.T."/>
            <person name="Jiang B.G."/>
            <person name="Yang W.F."/>
            <person name="Lam T.T."/>
            <person name="Chang Q.C."/>
            <person name="Ding S.J."/>
            <person name="Wang X.J."/>
            <person name="Zhu J.G."/>
            <person name="Ruan X.D."/>
            <person name="Zhao L."/>
            <person name="Wei J.T."/>
            <person name="Ye R.Z."/>
            <person name="Que T.C."/>
            <person name="Du C.H."/>
            <person name="Zhou Y.H."/>
            <person name="Cheng J.X."/>
            <person name="Dai P.F."/>
            <person name="Guo W.B."/>
            <person name="Han X.H."/>
            <person name="Huang E.J."/>
            <person name="Li L.F."/>
            <person name="Wei W."/>
            <person name="Gao Y.C."/>
            <person name="Liu J.Z."/>
            <person name="Shao H.Z."/>
            <person name="Wang X."/>
            <person name="Wang C.C."/>
            <person name="Yang T.C."/>
            <person name="Huo Q.B."/>
            <person name="Li W."/>
            <person name="Chen H.Y."/>
            <person name="Chen S.E."/>
            <person name="Zhou L.G."/>
            <person name="Ni X.B."/>
            <person name="Tian J.H."/>
            <person name="Sheng Y."/>
            <person name="Liu T."/>
            <person name="Pan Y.S."/>
            <person name="Xia L.Y."/>
            <person name="Li J."/>
            <person name="Zhao F."/>
            <person name="Cao W.C."/>
        </authorList>
    </citation>
    <scope>NUCLEOTIDE SEQUENCE</scope>
    <source>
        <strain evidence="1">Rmic-2018</strain>
    </source>
</reference>
<evidence type="ECO:0000313" key="2">
    <source>
        <dbReference type="Proteomes" id="UP000821866"/>
    </source>
</evidence>
<dbReference type="Proteomes" id="UP000821866">
    <property type="component" value="Chromosome 6"/>
</dbReference>
<comment type="caution">
    <text evidence="1">The sequence shown here is derived from an EMBL/GenBank/DDBJ whole genome shotgun (WGS) entry which is preliminary data.</text>
</comment>
<protein>
    <submittedName>
        <fullName evidence="1">Uncharacterized protein</fullName>
    </submittedName>
</protein>
<sequence length="169" mass="19765">MWDHFTAEELVTPEKDDQVVAIFMTIRKAILRDLLSSWIFDSSDVDKLRRHFSNLTVITTSVFMETPIALPTSTEGFVENLIRASDYDFQGIQMYHRNKSWPQDIIEYDPLLIYDKTRYFIMPDIYDSVSVRPSHSTLLNMALVNQLLAEALWYVAYIVSHFLEYCHTG</sequence>